<evidence type="ECO:0000313" key="2">
    <source>
        <dbReference type="Proteomes" id="UP000887540"/>
    </source>
</evidence>
<reference evidence="3" key="1">
    <citation type="submission" date="2022-11" db="UniProtKB">
        <authorList>
            <consortium name="WormBaseParasite"/>
        </authorList>
    </citation>
    <scope>IDENTIFICATION</scope>
</reference>
<name>A0A914DWA3_9BILA</name>
<keyword evidence="1" id="KW-0732">Signal</keyword>
<dbReference type="Proteomes" id="UP000887540">
    <property type="component" value="Unplaced"/>
</dbReference>
<organism evidence="2 3">
    <name type="scientific">Acrobeloides nanus</name>
    <dbReference type="NCBI Taxonomy" id="290746"/>
    <lineage>
        <taxon>Eukaryota</taxon>
        <taxon>Metazoa</taxon>
        <taxon>Ecdysozoa</taxon>
        <taxon>Nematoda</taxon>
        <taxon>Chromadorea</taxon>
        <taxon>Rhabditida</taxon>
        <taxon>Tylenchina</taxon>
        <taxon>Cephalobomorpha</taxon>
        <taxon>Cephaloboidea</taxon>
        <taxon>Cephalobidae</taxon>
        <taxon>Acrobeloides</taxon>
    </lineage>
</organism>
<feature type="signal peptide" evidence="1">
    <location>
        <begin position="1"/>
        <end position="21"/>
    </location>
</feature>
<evidence type="ECO:0000256" key="1">
    <source>
        <dbReference type="SAM" id="SignalP"/>
    </source>
</evidence>
<sequence length="101" mass="11475">MIYKMTIFTILLFIEFIIVEGQECDCNYNAHCRTGSAFWCTSRNTCSGNCVGVGEWAYCRPNQWRCNTNSAAPYGSRNTWQNNGWGSSYGGYGSSYYGKRK</sequence>
<dbReference type="AlphaFoldDB" id="A0A914DWA3"/>
<protein>
    <submittedName>
        <fullName evidence="3">Uncharacterized protein</fullName>
    </submittedName>
</protein>
<feature type="chain" id="PRO_5037295358" evidence="1">
    <location>
        <begin position="22"/>
        <end position="101"/>
    </location>
</feature>
<evidence type="ECO:0000313" key="3">
    <source>
        <dbReference type="WBParaSite" id="ACRNAN_scaffold4114.g26957.t1"/>
    </source>
</evidence>
<proteinExistence type="predicted"/>
<keyword evidence="2" id="KW-1185">Reference proteome</keyword>
<accession>A0A914DWA3</accession>
<dbReference type="WBParaSite" id="ACRNAN_scaffold4114.g26957.t1">
    <property type="protein sequence ID" value="ACRNAN_scaffold4114.g26957.t1"/>
    <property type="gene ID" value="ACRNAN_scaffold4114.g26957"/>
</dbReference>